<dbReference type="Pfam" id="PF00486">
    <property type="entry name" value="Trans_reg_C"/>
    <property type="match status" value="1"/>
</dbReference>
<dbReference type="GO" id="GO:0006355">
    <property type="term" value="P:regulation of DNA-templated transcription"/>
    <property type="evidence" value="ECO:0007669"/>
    <property type="project" value="InterPro"/>
</dbReference>
<dbReference type="CDD" id="cd17574">
    <property type="entry name" value="REC_OmpR"/>
    <property type="match status" value="1"/>
</dbReference>
<dbReference type="InterPro" id="IPR001867">
    <property type="entry name" value="OmpR/PhoB-type_DNA-bd"/>
</dbReference>
<dbReference type="GO" id="GO:0000156">
    <property type="term" value="F:phosphorelay response regulator activity"/>
    <property type="evidence" value="ECO:0007669"/>
    <property type="project" value="TreeGrafter"/>
</dbReference>
<evidence type="ECO:0000256" key="6">
    <source>
        <dbReference type="ARBA" id="ARBA00023125"/>
    </source>
</evidence>
<dbReference type="CDD" id="cd00383">
    <property type="entry name" value="trans_reg_C"/>
    <property type="match status" value="1"/>
</dbReference>
<keyword evidence="14" id="KW-1185">Reference proteome</keyword>
<keyword evidence="5" id="KW-0805">Transcription regulation</keyword>
<dbReference type="InterPro" id="IPR036388">
    <property type="entry name" value="WH-like_DNA-bd_sf"/>
</dbReference>
<dbReference type="PROSITE" id="PS50110">
    <property type="entry name" value="RESPONSE_REGULATORY"/>
    <property type="match status" value="1"/>
</dbReference>
<reference evidence="13 14" key="1">
    <citation type="submission" date="2017-12" db="EMBL/GenBank/DDBJ databases">
        <title>The genome sequence of Caulobacter sp. 410.</title>
        <authorList>
            <person name="Gao J."/>
            <person name="Mao X."/>
            <person name="Sun J."/>
        </authorList>
    </citation>
    <scope>NUCLEOTIDE SEQUENCE [LARGE SCALE GENOMIC DNA]</scope>
    <source>
        <strain evidence="13 14">410</strain>
    </source>
</reference>
<dbReference type="Gene3D" id="1.10.10.10">
    <property type="entry name" value="Winged helix-like DNA-binding domain superfamily/Winged helix DNA-binding domain"/>
    <property type="match status" value="1"/>
</dbReference>
<dbReference type="PANTHER" id="PTHR48111">
    <property type="entry name" value="REGULATOR OF RPOS"/>
    <property type="match status" value="1"/>
</dbReference>
<keyword evidence="4" id="KW-0902">Two-component regulatory system</keyword>
<evidence type="ECO:0000313" key="14">
    <source>
        <dbReference type="Proteomes" id="UP000234479"/>
    </source>
</evidence>
<dbReference type="InterPro" id="IPR001789">
    <property type="entry name" value="Sig_transdc_resp-reg_receiver"/>
</dbReference>
<evidence type="ECO:0000256" key="2">
    <source>
        <dbReference type="ARBA" id="ARBA00022490"/>
    </source>
</evidence>
<organism evidence="13 14">
    <name type="scientific">Caulobacter zeae</name>
    <dbReference type="NCBI Taxonomy" id="2055137"/>
    <lineage>
        <taxon>Bacteria</taxon>
        <taxon>Pseudomonadati</taxon>
        <taxon>Pseudomonadota</taxon>
        <taxon>Alphaproteobacteria</taxon>
        <taxon>Caulobacterales</taxon>
        <taxon>Caulobacteraceae</taxon>
        <taxon>Caulobacter</taxon>
    </lineage>
</organism>
<evidence type="ECO:0000259" key="12">
    <source>
        <dbReference type="PROSITE" id="PS51755"/>
    </source>
</evidence>
<evidence type="ECO:0000256" key="9">
    <source>
        <dbReference type="PROSITE-ProRule" id="PRU00169"/>
    </source>
</evidence>
<evidence type="ECO:0000256" key="7">
    <source>
        <dbReference type="ARBA" id="ARBA00023163"/>
    </source>
</evidence>
<comment type="subcellular location">
    <subcellularLocation>
        <location evidence="1">Cytoplasm</location>
    </subcellularLocation>
</comment>
<dbReference type="OrthoDB" id="9784252at2"/>
<dbReference type="GO" id="GO:0032993">
    <property type="term" value="C:protein-DNA complex"/>
    <property type="evidence" value="ECO:0007669"/>
    <property type="project" value="TreeGrafter"/>
</dbReference>
<protein>
    <recommendedName>
        <fullName evidence="8">Regulatory protein VirG</fullName>
    </recommendedName>
</protein>
<sequence>MDSSGNGLNALQRELATAPVAPTVLIVEDDPALRTLLMRLLREEGFQPLSAAHGGEMARVLETNTVDIILLDVMMPGSNGFQLCRSLRKESDVPIVMLSARDDESDRLIGLELGADDYIGKPFSKKELIARIRAILRRTQGGAQASQPRGAQQMVFAGWQLDPGRRELLSPDGAFVDLSGAEFDLLLAFLSSPQRVIGRERLLEMSRARISDASDRSIDVLVSRLRRKLAVSGQAESLLRTVRGIGYIFTAQVERR</sequence>
<accession>A0A2N5DNG7</accession>
<evidence type="ECO:0000256" key="4">
    <source>
        <dbReference type="ARBA" id="ARBA00023012"/>
    </source>
</evidence>
<dbReference type="SMART" id="SM00862">
    <property type="entry name" value="Trans_reg_C"/>
    <property type="match status" value="1"/>
</dbReference>
<dbReference type="InterPro" id="IPR039420">
    <property type="entry name" value="WalR-like"/>
</dbReference>
<gene>
    <name evidence="13" type="ORF">SGCZBJ_06975</name>
</gene>
<evidence type="ECO:0000256" key="1">
    <source>
        <dbReference type="ARBA" id="ARBA00004496"/>
    </source>
</evidence>
<evidence type="ECO:0000259" key="11">
    <source>
        <dbReference type="PROSITE" id="PS50110"/>
    </source>
</evidence>
<evidence type="ECO:0000256" key="3">
    <source>
        <dbReference type="ARBA" id="ARBA00022553"/>
    </source>
</evidence>
<name>A0A2N5DNG7_9CAUL</name>
<feature type="modified residue" description="4-aspartylphosphate" evidence="9">
    <location>
        <position position="72"/>
    </location>
</feature>
<dbReference type="PANTHER" id="PTHR48111:SF4">
    <property type="entry name" value="DNA-BINDING DUAL TRANSCRIPTIONAL REGULATOR OMPR"/>
    <property type="match status" value="1"/>
</dbReference>
<feature type="domain" description="OmpR/PhoB-type" evidence="12">
    <location>
        <begin position="151"/>
        <end position="251"/>
    </location>
</feature>
<evidence type="ECO:0000256" key="5">
    <source>
        <dbReference type="ARBA" id="ARBA00023015"/>
    </source>
</evidence>
<dbReference type="InterPro" id="IPR011006">
    <property type="entry name" value="CheY-like_superfamily"/>
</dbReference>
<dbReference type="Pfam" id="PF00072">
    <property type="entry name" value="Response_reg"/>
    <property type="match status" value="1"/>
</dbReference>
<keyword evidence="7" id="KW-0804">Transcription</keyword>
<dbReference type="SMART" id="SM00448">
    <property type="entry name" value="REC"/>
    <property type="match status" value="1"/>
</dbReference>
<keyword evidence="6 10" id="KW-0238">DNA-binding</keyword>
<evidence type="ECO:0000256" key="8">
    <source>
        <dbReference type="ARBA" id="ARBA00067337"/>
    </source>
</evidence>
<dbReference type="FunFam" id="3.40.50.2300:FF:000001">
    <property type="entry name" value="DNA-binding response regulator PhoB"/>
    <property type="match status" value="1"/>
</dbReference>
<dbReference type="FunFam" id="1.10.10.10:FF:000099">
    <property type="entry name" value="Two-component system response regulator TorR"/>
    <property type="match status" value="1"/>
</dbReference>
<dbReference type="PROSITE" id="PS51755">
    <property type="entry name" value="OMPR_PHOB"/>
    <property type="match status" value="1"/>
</dbReference>
<dbReference type="GO" id="GO:0005829">
    <property type="term" value="C:cytosol"/>
    <property type="evidence" value="ECO:0007669"/>
    <property type="project" value="TreeGrafter"/>
</dbReference>
<dbReference type="AlphaFoldDB" id="A0A2N5DNG7"/>
<dbReference type="Gene3D" id="6.10.250.690">
    <property type="match status" value="1"/>
</dbReference>
<proteinExistence type="predicted"/>
<keyword evidence="3 9" id="KW-0597">Phosphoprotein</keyword>
<feature type="domain" description="Response regulatory" evidence="11">
    <location>
        <begin position="23"/>
        <end position="136"/>
    </location>
</feature>
<evidence type="ECO:0000313" key="13">
    <source>
        <dbReference type="EMBL" id="PLR27611.1"/>
    </source>
</evidence>
<dbReference type="Gene3D" id="3.40.50.2300">
    <property type="match status" value="1"/>
</dbReference>
<dbReference type="GO" id="GO:0000976">
    <property type="term" value="F:transcription cis-regulatory region binding"/>
    <property type="evidence" value="ECO:0007669"/>
    <property type="project" value="TreeGrafter"/>
</dbReference>
<dbReference type="Proteomes" id="UP000234479">
    <property type="component" value="Unassembled WGS sequence"/>
</dbReference>
<feature type="DNA-binding region" description="OmpR/PhoB-type" evidence="10">
    <location>
        <begin position="151"/>
        <end position="251"/>
    </location>
</feature>
<dbReference type="SUPFAM" id="SSF46894">
    <property type="entry name" value="C-terminal effector domain of the bipartite response regulators"/>
    <property type="match status" value="1"/>
</dbReference>
<dbReference type="SUPFAM" id="SSF52172">
    <property type="entry name" value="CheY-like"/>
    <property type="match status" value="1"/>
</dbReference>
<comment type="caution">
    <text evidence="13">The sequence shown here is derived from an EMBL/GenBank/DDBJ whole genome shotgun (WGS) entry which is preliminary data.</text>
</comment>
<dbReference type="InterPro" id="IPR016032">
    <property type="entry name" value="Sig_transdc_resp-reg_C-effctor"/>
</dbReference>
<keyword evidence="2" id="KW-0963">Cytoplasm</keyword>
<dbReference type="EMBL" id="PJRS01000012">
    <property type="protein sequence ID" value="PLR27611.1"/>
    <property type="molecule type" value="Genomic_DNA"/>
</dbReference>
<evidence type="ECO:0000256" key="10">
    <source>
        <dbReference type="PROSITE-ProRule" id="PRU01091"/>
    </source>
</evidence>